<dbReference type="InterPro" id="IPR006700">
    <property type="entry name" value="RsmE"/>
</dbReference>
<dbReference type="NCBIfam" id="TIGR00046">
    <property type="entry name" value="RsmE family RNA methyltransferase"/>
    <property type="match status" value="1"/>
</dbReference>
<feature type="domain" description="Ribosomal RNA small subunit methyltransferase E methyltransferase" evidence="13">
    <location>
        <begin position="79"/>
        <end position="241"/>
    </location>
</feature>
<dbReference type="Gene3D" id="2.40.240.20">
    <property type="entry name" value="Hypothetical PUA domain-like, domain 1"/>
    <property type="match status" value="1"/>
</dbReference>
<sequence length="252" mass="26384">MSPPVFWVDEVPRAGESVLVTGPEGRHAVTVTRLKVGESVVLGDGRGTTVAGTVSEVSGKDRLTVRAGQVEFVARPTPIVTIVQALPKAERSELAVDLMTEAGVDVIVPWQAARSIARWSGVKAAKGVEKWRTVAATAAKQARRPWIPEVRELSTTIDVRELCGRVHAAGGVVAMLHEDGATPFGAVDFRGAPEVVLVIGPEGGLTDEEVADLSALGARSVVLGPEVLRTAAAGAVALGALGAVTDRWARRR</sequence>
<dbReference type="EMBL" id="BAABIE010000013">
    <property type="protein sequence ID" value="GAA4754711.1"/>
    <property type="molecule type" value="Genomic_DNA"/>
</dbReference>
<evidence type="ECO:0000256" key="5">
    <source>
        <dbReference type="ARBA" id="ARBA00022490"/>
    </source>
</evidence>
<evidence type="ECO:0000256" key="8">
    <source>
        <dbReference type="ARBA" id="ARBA00022679"/>
    </source>
</evidence>
<dbReference type="Proteomes" id="UP001500822">
    <property type="component" value="Unassembled WGS sequence"/>
</dbReference>
<evidence type="ECO:0000256" key="11">
    <source>
        <dbReference type="ARBA" id="ARBA00047944"/>
    </source>
</evidence>
<dbReference type="PIRSF" id="PIRSF015601">
    <property type="entry name" value="MTase_slr0722"/>
    <property type="match status" value="1"/>
</dbReference>
<dbReference type="EC" id="2.1.1.193" evidence="3 12"/>
<dbReference type="InterPro" id="IPR029028">
    <property type="entry name" value="Alpha/beta_knot_MTases"/>
</dbReference>
<dbReference type="InterPro" id="IPR015947">
    <property type="entry name" value="PUA-like_sf"/>
</dbReference>
<dbReference type="Gene3D" id="3.40.1280.10">
    <property type="match status" value="1"/>
</dbReference>
<evidence type="ECO:0000256" key="7">
    <source>
        <dbReference type="ARBA" id="ARBA00022603"/>
    </source>
</evidence>
<comment type="similarity">
    <text evidence="2 12">Belongs to the RNA methyltransferase RsmE family.</text>
</comment>
<accession>A0ABP8ZEM9</accession>
<dbReference type="CDD" id="cd18084">
    <property type="entry name" value="RsmE-like"/>
    <property type="match status" value="1"/>
</dbReference>
<reference evidence="16" key="1">
    <citation type="journal article" date="2019" name="Int. J. Syst. Evol. Microbiol.">
        <title>The Global Catalogue of Microorganisms (GCM) 10K type strain sequencing project: providing services to taxonomists for standard genome sequencing and annotation.</title>
        <authorList>
            <consortium name="The Broad Institute Genomics Platform"/>
            <consortium name="The Broad Institute Genome Sequencing Center for Infectious Disease"/>
            <person name="Wu L."/>
            <person name="Ma J."/>
        </authorList>
    </citation>
    <scope>NUCLEOTIDE SEQUENCE [LARGE SCALE GENOMIC DNA]</scope>
    <source>
        <strain evidence="16">JCM 18077</strain>
    </source>
</reference>
<dbReference type="SUPFAM" id="SSF75217">
    <property type="entry name" value="alpha/beta knot"/>
    <property type="match status" value="1"/>
</dbReference>
<evidence type="ECO:0000256" key="6">
    <source>
        <dbReference type="ARBA" id="ARBA00022552"/>
    </source>
</evidence>
<comment type="caution">
    <text evidence="15">The sequence shown here is derived from an EMBL/GenBank/DDBJ whole genome shotgun (WGS) entry which is preliminary data.</text>
</comment>
<evidence type="ECO:0000313" key="16">
    <source>
        <dbReference type="Proteomes" id="UP001500822"/>
    </source>
</evidence>
<evidence type="ECO:0000256" key="12">
    <source>
        <dbReference type="PIRNR" id="PIRNR015601"/>
    </source>
</evidence>
<keyword evidence="5 12" id="KW-0963">Cytoplasm</keyword>
<dbReference type="SUPFAM" id="SSF88697">
    <property type="entry name" value="PUA domain-like"/>
    <property type="match status" value="1"/>
</dbReference>
<evidence type="ECO:0000313" key="15">
    <source>
        <dbReference type="EMBL" id="GAA4754711.1"/>
    </source>
</evidence>
<gene>
    <name evidence="15" type="ORF">GCM10023217_27980</name>
</gene>
<evidence type="ECO:0000256" key="10">
    <source>
        <dbReference type="ARBA" id="ARBA00025699"/>
    </source>
</evidence>
<dbReference type="RefSeq" id="WP_246991125.1">
    <property type="nucleotide sequence ID" value="NZ_BAABIE010000013.1"/>
</dbReference>
<protein>
    <recommendedName>
        <fullName evidence="4 12">Ribosomal RNA small subunit methyltransferase E</fullName>
        <ecNumber evidence="3 12">2.1.1.193</ecNumber>
    </recommendedName>
</protein>
<proteinExistence type="inferred from homology"/>
<dbReference type="Pfam" id="PF04452">
    <property type="entry name" value="Methyltrans_RNA"/>
    <property type="match status" value="1"/>
</dbReference>
<keyword evidence="9 12" id="KW-0949">S-adenosyl-L-methionine</keyword>
<dbReference type="PANTHER" id="PTHR30027:SF3">
    <property type="entry name" value="16S RRNA (URACIL(1498)-N(3))-METHYLTRANSFERASE"/>
    <property type="match status" value="1"/>
</dbReference>
<evidence type="ECO:0000256" key="2">
    <source>
        <dbReference type="ARBA" id="ARBA00005528"/>
    </source>
</evidence>
<evidence type="ECO:0000259" key="13">
    <source>
        <dbReference type="Pfam" id="PF04452"/>
    </source>
</evidence>
<dbReference type="InterPro" id="IPR046886">
    <property type="entry name" value="RsmE_MTase_dom"/>
</dbReference>
<dbReference type="InterPro" id="IPR046887">
    <property type="entry name" value="RsmE_PUA-like"/>
</dbReference>
<evidence type="ECO:0000256" key="9">
    <source>
        <dbReference type="ARBA" id="ARBA00022691"/>
    </source>
</evidence>
<organism evidence="15 16">
    <name type="scientific">Gordonia alkaliphila</name>
    <dbReference type="NCBI Taxonomy" id="1053547"/>
    <lineage>
        <taxon>Bacteria</taxon>
        <taxon>Bacillati</taxon>
        <taxon>Actinomycetota</taxon>
        <taxon>Actinomycetes</taxon>
        <taxon>Mycobacteriales</taxon>
        <taxon>Gordoniaceae</taxon>
        <taxon>Gordonia</taxon>
    </lineage>
</organism>
<keyword evidence="6 12" id="KW-0698">rRNA processing</keyword>
<keyword evidence="7 12" id="KW-0489">Methyltransferase</keyword>
<dbReference type="PANTHER" id="PTHR30027">
    <property type="entry name" value="RIBOSOMAL RNA SMALL SUBUNIT METHYLTRANSFERASE E"/>
    <property type="match status" value="1"/>
</dbReference>
<evidence type="ECO:0000256" key="1">
    <source>
        <dbReference type="ARBA" id="ARBA00004496"/>
    </source>
</evidence>
<comment type="catalytic activity">
    <reaction evidence="11 12">
        <text>uridine(1498) in 16S rRNA + S-adenosyl-L-methionine = N(3)-methyluridine(1498) in 16S rRNA + S-adenosyl-L-homocysteine + H(+)</text>
        <dbReference type="Rhea" id="RHEA:42920"/>
        <dbReference type="Rhea" id="RHEA-COMP:10283"/>
        <dbReference type="Rhea" id="RHEA-COMP:10284"/>
        <dbReference type="ChEBI" id="CHEBI:15378"/>
        <dbReference type="ChEBI" id="CHEBI:57856"/>
        <dbReference type="ChEBI" id="CHEBI:59789"/>
        <dbReference type="ChEBI" id="CHEBI:65315"/>
        <dbReference type="ChEBI" id="CHEBI:74502"/>
        <dbReference type="EC" id="2.1.1.193"/>
    </reaction>
</comment>
<evidence type="ECO:0000259" key="14">
    <source>
        <dbReference type="Pfam" id="PF20260"/>
    </source>
</evidence>
<name>A0ABP8ZEM9_9ACTN</name>
<comment type="function">
    <text evidence="10 12">Specifically methylates the N3 position of the uracil ring of uridine 1498 (m3U1498) in 16S rRNA. Acts on the fully assembled 30S ribosomal subunit.</text>
</comment>
<feature type="domain" description="Ribosomal RNA small subunit methyltransferase E PUA-like" evidence="14">
    <location>
        <begin position="20"/>
        <end position="66"/>
    </location>
</feature>
<dbReference type="Pfam" id="PF20260">
    <property type="entry name" value="PUA_4"/>
    <property type="match status" value="1"/>
</dbReference>
<keyword evidence="16" id="KW-1185">Reference proteome</keyword>
<dbReference type="NCBIfam" id="NF008693">
    <property type="entry name" value="PRK11713.2-3"/>
    <property type="match status" value="1"/>
</dbReference>
<evidence type="ECO:0000256" key="4">
    <source>
        <dbReference type="ARBA" id="ARBA00013673"/>
    </source>
</evidence>
<dbReference type="InterPro" id="IPR029026">
    <property type="entry name" value="tRNA_m1G_MTases_N"/>
</dbReference>
<evidence type="ECO:0000256" key="3">
    <source>
        <dbReference type="ARBA" id="ARBA00012328"/>
    </source>
</evidence>
<keyword evidence="8 12" id="KW-0808">Transferase</keyword>
<comment type="subcellular location">
    <subcellularLocation>
        <location evidence="1 12">Cytoplasm</location>
    </subcellularLocation>
</comment>